<proteinExistence type="predicted"/>
<dbReference type="AlphaFoldDB" id="A0A2S2NTH5"/>
<feature type="transmembrane region" description="Helical" evidence="1">
    <location>
        <begin position="7"/>
        <end position="26"/>
    </location>
</feature>
<gene>
    <name evidence="2" type="ORF">g.166944</name>
</gene>
<organism evidence="2">
    <name type="scientific">Schizaphis graminum</name>
    <name type="common">Green bug aphid</name>
    <dbReference type="NCBI Taxonomy" id="13262"/>
    <lineage>
        <taxon>Eukaryota</taxon>
        <taxon>Metazoa</taxon>
        <taxon>Ecdysozoa</taxon>
        <taxon>Arthropoda</taxon>
        <taxon>Hexapoda</taxon>
        <taxon>Insecta</taxon>
        <taxon>Pterygota</taxon>
        <taxon>Neoptera</taxon>
        <taxon>Paraneoptera</taxon>
        <taxon>Hemiptera</taxon>
        <taxon>Sternorrhyncha</taxon>
        <taxon>Aphidomorpha</taxon>
        <taxon>Aphidoidea</taxon>
        <taxon>Aphididae</taxon>
        <taxon>Aphidini</taxon>
        <taxon>Schizaphis</taxon>
    </lineage>
</organism>
<name>A0A2S2NTH5_SCHGA</name>
<sequence>MSKNKNIRHAIIIIIFFFFFFFLILIDSTTSASLLIIHEFARVSKHLLSSSPVAVVDCTGMRVYLRLMIDCLSAPVRRRRYDRVFKYFVFLFGLVETPIIAAVFVCCIMLVARVRLQ</sequence>
<keyword evidence="1" id="KW-0472">Membrane</keyword>
<dbReference type="EMBL" id="GGMR01007881">
    <property type="protein sequence ID" value="MBY20500.1"/>
    <property type="molecule type" value="Transcribed_RNA"/>
</dbReference>
<evidence type="ECO:0000256" key="1">
    <source>
        <dbReference type="SAM" id="Phobius"/>
    </source>
</evidence>
<reference evidence="2" key="1">
    <citation type="submission" date="2018-04" db="EMBL/GenBank/DDBJ databases">
        <title>Transcriptome of Schizaphis graminum biotype I.</title>
        <authorList>
            <person name="Scully E.D."/>
            <person name="Geib S.M."/>
            <person name="Palmer N.A."/>
            <person name="Koch K."/>
            <person name="Bradshaw J."/>
            <person name="Heng-Moss T."/>
            <person name="Sarath G."/>
        </authorList>
    </citation>
    <scope>NUCLEOTIDE SEQUENCE</scope>
</reference>
<accession>A0A2S2NTH5</accession>
<feature type="transmembrane region" description="Helical" evidence="1">
    <location>
        <begin position="85"/>
        <end position="112"/>
    </location>
</feature>
<protein>
    <submittedName>
        <fullName evidence="2">Uncharacterized protein</fullName>
    </submittedName>
</protein>
<keyword evidence="1" id="KW-0812">Transmembrane</keyword>
<keyword evidence="1" id="KW-1133">Transmembrane helix</keyword>
<evidence type="ECO:0000313" key="2">
    <source>
        <dbReference type="EMBL" id="MBY20500.1"/>
    </source>
</evidence>